<evidence type="ECO:0008006" key="4">
    <source>
        <dbReference type="Google" id="ProtNLM"/>
    </source>
</evidence>
<accession>A0A9W7FSL2</accession>
<dbReference type="InterPro" id="IPR011990">
    <property type="entry name" value="TPR-like_helical_dom_sf"/>
</dbReference>
<dbReference type="SUPFAM" id="SSF48452">
    <property type="entry name" value="TPR-like"/>
    <property type="match status" value="2"/>
</dbReference>
<reference evidence="3" key="1">
    <citation type="journal article" date="2023" name="Commun. Biol.">
        <title>Genome analysis of Parmales, the sister group of diatoms, reveals the evolutionary specialization of diatoms from phago-mixotrophs to photoautotrophs.</title>
        <authorList>
            <person name="Ban H."/>
            <person name="Sato S."/>
            <person name="Yoshikawa S."/>
            <person name="Yamada K."/>
            <person name="Nakamura Y."/>
            <person name="Ichinomiya M."/>
            <person name="Sato N."/>
            <person name="Blanc-Mathieu R."/>
            <person name="Endo H."/>
            <person name="Kuwata A."/>
            <person name="Ogata H."/>
        </authorList>
    </citation>
    <scope>NUCLEOTIDE SEQUENCE [LARGE SCALE GENOMIC DNA]</scope>
    <source>
        <strain evidence="3">NIES 3700</strain>
    </source>
</reference>
<name>A0A9W7FSL2_9STRA</name>
<keyword evidence="3" id="KW-1185">Reference proteome</keyword>
<evidence type="ECO:0000256" key="1">
    <source>
        <dbReference type="SAM" id="MobiDB-lite"/>
    </source>
</evidence>
<proteinExistence type="predicted"/>
<organism evidence="2 3">
    <name type="scientific">Triparma laevis f. longispina</name>
    <dbReference type="NCBI Taxonomy" id="1714387"/>
    <lineage>
        <taxon>Eukaryota</taxon>
        <taxon>Sar</taxon>
        <taxon>Stramenopiles</taxon>
        <taxon>Ochrophyta</taxon>
        <taxon>Bolidophyceae</taxon>
        <taxon>Parmales</taxon>
        <taxon>Triparmaceae</taxon>
        <taxon>Triparma</taxon>
    </lineage>
</organism>
<feature type="compositionally biased region" description="Basic residues" evidence="1">
    <location>
        <begin position="9"/>
        <end position="21"/>
    </location>
</feature>
<dbReference type="AlphaFoldDB" id="A0A9W7FSL2"/>
<protein>
    <recommendedName>
        <fullName evidence="4">Kinesin light chain</fullName>
    </recommendedName>
</protein>
<dbReference type="PANTHER" id="PTHR46082:SF6">
    <property type="entry name" value="AAA+ ATPASE DOMAIN-CONTAINING PROTEIN-RELATED"/>
    <property type="match status" value="1"/>
</dbReference>
<sequence>MQPVVEKKVRGKKNQKKKKNGPRNMEILDAGAVLGLACNNVGDFDDAIRYLKRAKEGYEEQLGRDNEKTLQATRCFIMSTAGDYSHEELIEKLRDLFKRCERALGEENVVTLHTLSSLGCELDDNEEYEEAREVHERCLAGRVKVLGEDHKDTLMVVHNLGLLNQMLGNTHPDTLMTVVNIAVIYKVTWDYEKAEELYERALEGYEAQHGKDHEDTKRCARNFMTCLARSGNIESRAQLICHHPWLNKKNG</sequence>
<dbReference type="Pfam" id="PF13374">
    <property type="entry name" value="TPR_10"/>
    <property type="match status" value="1"/>
</dbReference>
<evidence type="ECO:0000313" key="3">
    <source>
        <dbReference type="Proteomes" id="UP001165122"/>
    </source>
</evidence>
<dbReference type="Gene3D" id="1.25.40.10">
    <property type="entry name" value="Tetratricopeptide repeat domain"/>
    <property type="match status" value="3"/>
</dbReference>
<feature type="region of interest" description="Disordered" evidence="1">
    <location>
        <begin position="1"/>
        <end position="24"/>
    </location>
</feature>
<evidence type="ECO:0000313" key="2">
    <source>
        <dbReference type="EMBL" id="GMI17231.1"/>
    </source>
</evidence>
<dbReference type="Proteomes" id="UP001165122">
    <property type="component" value="Unassembled WGS sequence"/>
</dbReference>
<dbReference type="OrthoDB" id="3038484at2759"/>
<dbReference type="InterPro" id="IPR053137">
    <property type="entry name" value="NLR-like"/>
</dbReference>
<comment type="caution">
    <text evidence="2">The sequence shown here is derived from an EMBL/GenBank/DDBJ whole genome shotgun (WGS) entry which is preliminary data.</text>
</comment>
<dbReference type="PANTHER" id="PTHR46082">
    <property type="entry name" value="ATP/GTP-BINDING PROTEIN-RELATED"/>
    <property type="match status" value="1"/>
</dbReference>
<dbReference type="EMBL" id="BRXW01000283">
    <property type="protein sequence ID" value="GMI17231.1"/>
    <property type="molecule type" value="Genomic_DNA"/>
</dbReference>
<gene>
    <name evidence="2" type="ORF">TrLO_g9450</name>
</gene>
<dbReference type="Pfam" id="PF13424">
    <property type="entry name" value="TPR_12"/>
    <property type="match status" value="1"/>
</dbReference>